<name>A0ABS2NRK8_9FIRM</name>
<keyword evidence="2" id="KW-1185">Reference proteome</keyword>
<accession>A0ABS2NRK8</accession>
<comment type="caution">
    <text evidence="1">The sequence shown here is derived from an EMBL/GenBank/DDBJ whole genome shotgun (WGS) entry which is preliminary data.</text>
</comment>
<gene>
    <name evidence="1" type="ORF">JOC73_002177</name>
</gene>
<reference evidence="1 2" key="1">
    <citation type="submission" date="2021-01" db="EMBL/GenBank/DDBJ databases">
        <title>Genomic Encyclopedia of Type Strains, Phase IV (KMG-IV): sequencing the most valuable type-strain genomes for metagenomic binning, comparative biology and taxonomic classification.</title>
        <authorList>
            <person name="Goeker M."/>
        </authorList>
    </citation>
    <scope>NUCLEOTIDE SEQUENCE [LARGE SCALE GENOMIC DNA]</scope>
    <source>
        <strain evidence="1 2">DSM 25890</strain>
    </source>
</reference>
<organism evidence="1 2">
    <name type="scientific">Alkaliphilus hydrothermalis</name>
    <dbReference type="NCBI Taxonomy" id="1482730"/>
    <lineage>
        <taxon>Bacteria</taxon>
        <taxon>Bacillati</taxon>
        <taxon>Bacillota</taxon>
        <taxon>Clostridia</taxon>
        <taxon>Peptostreptococcales</taxon>
        <taxon>Natronincolaceae</taxon>
        <taxon>Alkaliphilus</taxon>
    </lineage>
</organism>
<proteinExistence type="predicted"/>
<evidence type="ECO:0008006" key="3">
    <source>
        <dbReference type="Google" id="ProtNLM"/>
    </source>
</evidence>
<dbReference type="Proteomes" id="UP001314796">
    <property type="component" value="Unassembled WGS sequence"/>
</dbReference>
<evidence type="ECO:0000313" key="2">
    <source>
        <dbReference type="Proteomes" id="UP001314796"/>
    </source>
</evidence>
<sequence length="344" mass="39680">MPSIISMLEGFINSNYKYGCKKSRKLILGNEAYSLCVQEEILDILEKNVIKTTDKTMLSQQIAEAIEGSFGKISGFKDKAFAKELYMDLVEYLNEKYKFRINIDSIVENIIGTPEERCLYLLRETERTNFYGKKMGLTEIAAKLGCSRRVLEKDVQRITEQGFNLLGLNIKLVDERNSVLSMESTPHPIILMQNISQIMVMLEGLRAMENTKAYNNYARSTAINIWNQLTEYAQNKVLDAIEVLNKESDAIIEWYLNLRDESLAHKHFITEIKNSEGNISSQLMYLAKNQKPFNITYKDKDGLVQTRNDCWVIFFNPSSDILRVKTPYSEVELEEDQIIELDVL</sequence>
<evidence type="ECO:0000313" key="1">
    <source>
        <dbReference type="EMBL" id="MBM7615604.1"/>
    </source>
</evidence>
<dbReference type="EMBL" id="JAFBEE010000015">
    <property type="protein sequence ID" value="MBM7615604.1"/>
    <property type="molecule type" value="Genomic_DNA"/>
</dbReference>
<dbReference type="RefSeq" id="WP_204403011.1">
    <property type="nucleotide sequence ID" value="NZ_JAFBEE010000015.1"/>
</dbReference>
<protein>
    <recommendedName>
        <fullName evidence="3">Helix-turn-helix type 11 domain-containing protein</fullName>
    </recommendedName>
</protein>